<reference evidence="2" key="1">
    <citation type="submission" date="2016-12" db="EMBL/GenBank/DDBJ databases">
        <authorList>
            <person name="Varghese N."/>
            <person name="Submissions S."/>
        </authorList>
    </citation>
    <scope>NUCLEOTIDE SEQUENCE [LARGE SCALE GENOMIC DNA]</scope>
    <source>
        <strain evidence="2">DSM 45599</strain>
    </source>
</reference>
<dbReference type="STRING" id="709881.SAMN04489832_0442"/>
<dbReference type="EMBL" id="FSQT01000001">
    <property type="protein sequence ID" value="SIM53091.1"/>
    <property type="molecule type" value="Genomic_DNA"/>
</dbReference>
<evidence type="ECO:0000313" key="1">
    <source>
        <dbReference type="EMBL" id="SIM53091.1"/>
    </source>
</evidence>
<organism evidence="1 2">
    <name type="scientific">Micromonospora cremea</name>
    <dbReference type="NCBI Taxonomy" id="709881"/>
    <lineage>
        <taxon>Bacteria</taxon>
        <taxon>Bacillati</taxon>
        <taxon>Actinomycetota</taxon>
        <taxon>Actinomycetes</taxon>
        <taxon>Micromonosporales</taxon>
        <taxon>Micromonosporaceae</taxon>
        <taxon>Micromonospora</taxon>
    </lineage>
</organism>
<keyword evidence="2" id="KW-1185">Reference proteome</keyword>
<name>A0A1N5TX67_9ACTN</name>
<proteinExistence type="predicted"/>
<dbReference type="AlphaFoldDB" id="A0A1N5TX67"/>
<evidence type="ECO:0000313" key="2">
    <source>
        <dbReference type="Proteomes" id="UP000185124"/>
    </source>
</evidence>
<dbReference type="Proteomes" id="UP000185124">
    <property type="component" value="Unassembled WGS sequence"/>
</dbReference>
<sequence length="125" mass="14143">MLSAITRSNSTCPPSRLKVGRWLARLPTARTTTVRRTGDVTSMEYAWGYAVRRQWPDDAHDLFGFTPQADLARRRLDRDRGYWRSGPIRPTAVYLVAANAADVSRHPVNGCRHSCCPDSTQRGQR</sequence>
<protein>
    <submittedName>
        <fullName evidence="1">Uncharacterized protein</fullName>
    </submittedName>
</protein>
<gene>
    <name evidence="1" type="ORF">SAMN04489832_0442</name>
</gene>
<accession>A0A1N5TX67</accession>